<proteinExistence type="predicted"/>
<dbReference type="STRING" id="75743.A0A401QF53"/>
<feature type="compositionally biased region" description="Basic and acidic residues" evidence="1">
    <location>
        <begin position="87"/>
        <end position="105"/>
    </location>
</feature>
<dbReference type="OrthoDB" id="10063284at2759"/>
<feature type="non-terminal residue" evidence="3">
    <location>
        <position position="1"/>
    </location>
</feature>
<protein>
    <recommendedName>
        <fullName evidence="2">DUF4371 domain-containing protein</fullName>
    </recommendedName>
</protein>
<reference evidence="3 4" key="1">
    <citation type="journal article" date="2018" name="Nat. Ecol. Evol.">
        <title>Shark genomes provide insights into elasmobranch evolution and the origin of vertebrates.</title>
        <authorList>
            <person name="Hara Y"/>
            <person name="Yamaguchi K"/>
            <person name="Onimaru K"/>
            <person name="Kadota M"/>
            <person name="Koyanagi M"/>
            <person name="Keeley SD"/>
            <person name="Tatsumi K"/>
            <person name="Tanaka K"/>
            <person name="Motone F"/>
            <person name="Kageyama Y"/>
            <person name="Nozu R"/>
            <person name="Adachi N"/>
            <person name="Nishimura O"/>
            <person name="Nakagawa R"/>
            <person name="Tanegashima C"/>
            <person name="Kiyatake I"/>
            <person name="Matsumoto R"/>
            <person name="Murakumo K"/>
            <person name="Nishida K"/>
            <person name="Terakita A"/>
            <person name="Kuratani S"/>
            <person name="Sato K"/>
            <person name="Hyodo S Kuraku.S."/>
        </authorList>
    </citation>
    <scope>NUCLEOTIDE SEQUENCE [LARGE SCALE GENOMIC DNA]</scope>
</reference>
<dbReference type="Pfam" id="PF14291">
    <property type="entry name" value="DUF4371"/>
    <property type="match status" value="1"/>
</dbReference>
<sequence>GQDPKGITMSSRKYLSGYQKRKLNEKRSDEISKCQKLTNYFAMSSLSTPTVETSQANTIEASDSAQTVGALSSNIQPTVDALDTDDDHSGQHESTAEQAETEQKYETGSKFSDFKEYSDLENWPITFLSERGLAFRGHEEKWGSPNNGNFMGAIELIAEFDPFLHEYLEKCKNEKVNVTYLSKPMYAELIEIMGKHVQDEIVNQINNLDTKYYSIIVDSAPDLTHVDQLVIVVRYCYNGKPCERF</sequence>
<evidence type="ECO:0000313" key="3">
    <source>
        <dbReference type="EMBL" id="GCB84001.1"/>
    </source>
</evidence>
<dbReference type="AlphaFoldDB" id="A0A401QF53"/>
<dbReference type="PANTHER" id="PTHR45749:SF23">
    <property type="entry name" value="ZINC FINGER MYM-TYPE PROTEIN 1-LIKE"/>
    <property type="match status" value="1"/>
</dbReference>
<gene>
    <name evidence="3" type="ORF">scyTo_0024572</name>
</gene>
<feature type="region of interest" description="Disordered" evidence="1">
    <location>
        <begin position="78"/>
        <end position="105"/>
    </location>
</feature>
<accession>A0A401QF53</accession>
<name>A0A401QF53_SCYTO</name>
<evidence type="ECO:0000259" key="2">
    <source>
        <dbReference type="Pfam" id="PF14291"/>
    </source>
</evidence>
<dbReference type="InterPro" id="IPR025398">
    <property type="entry name" value="DUF4371"/>
</dbReference>
<feature type="domain" description="DUF4371" evidence="2">
    <location>
        <begin position="128"/>
        <end position="236"/>
    </location>
</feature>
<comment type="caution">
    <text evidence="3">The sequence shown here is derived from an EMBL/GenBank/DDBJ whole genome shotgun (WGS) entry which is preliminary data.</text>
</comment>
<organism evidence="3 4">
    <name type="scientific">Scyliorhinus torazame</name>
    <name type="common">Cloudy catshark</name>
    <name type="synonym">Catulus torazame</name>
    <dbReference type="NCBI Taxonomy" id="75743"/>
    <lineage>
        <taxon>Eukaryota</taxon>
        <taxon>Metazoa</taxon>
        <taxon>Chordata</taxon>
        <taxon>Craniata</taxon>
        <taxon>Vertebrata</taxon>
        <taxon>Chondrichthyes</taxon>
        <taxon>Elasmobranchii</taxon>
        <taxon>Galeomorphii</taxon>
        <taxon>Galeoidea</taxon>
        <taxon>Carcharhiniformes</taxon>
        <taxon>Scyliorhinidae</taxon>
        <taxon>Scyliorhinus</taxon>
    </lineage>
</organism>
<dbReference type="EMBL" id="BFAA01050255">
    <property type="protein sequence ID" value="GCB84001.1"/>
    <property type="molecule type" value="Genomic_DNA"/>
</dbReference>
<feature type="region of interest" description="Disordered" evidence="1">
    <location>
        <begin position="1"/>
        <end position="29"/>
    </location>
</feature>
<evidence type="ECO:0000313" key="4">
    <source>
        <dbReference type="Proteomes" id="UP000288216"/>
    </source>
</evidence>
<dbReference type="PANTHER" id="PTHR45749">
    <property type="match status" value="1"/>
</dbReference>
<dbReference type="Proteomes" id="UP000288216">
    <property type="component" value="Unassembled WGS sequence"/>
</dbReference>
<evidence type="ECO:0000256" key="1">
    <source>
        <dbReference type="SAM" id="MobiDB-lite"/>
    </source>
</evidence>
<keyword evidence="4" id="KW-1185">Reference proteome</keyword>